<proteinExistence type="predicted"/>
<dbReference type="SUPFAM" id="SSF81383">
    <property type="entry name" value="F-box domain"/>
    <property type="match status" value="1"/>
</dbReference>
<protein>
    <recommendedName>
        <fullName evidence="1">F-box domain-containing protein</fullName>
    </recommendedName>
</protein>
<dbReference type="InParanoid" id="A0A165FP38"/>
<evidence type="ECO:0000313" key="2">
    <source>
        <dbReference type="EMBL" id="KZV89304.1"/>
    </source>
</evidence>
<dbReference type="InterPro" id="IPR036047">
    <property type="entry name" value="F-box-like_dom_sf"/>
</dbReference>
<gene>
    <name evidence="2" type="ORF">EXIGLDRAFT_838612</name>
</gene>
<dbReference type="Pfam" id="PF12937">
    <property type="entry name" value="F-box-like"/>
    <property type="match status" value="1"/>
</dbReference>
<dbReference type="PROSITE" id="PS50181">
    <property type="entry name" value="FBOX"/>
    <property type="match status" value="1"/>
</dbReference>
<dbReference type="OrthoDB" id="550575at2759"/>
<reference evidence="2 3" key="1">
    <citation type="journal article" date="2016" name="Mol. Biol. Evol.">
        <title>Comparative Genomics of Early-Diverging Mushroom-Forming Fungi Provides Insights into the Origins of Lignocellulose Decay Capabilities.</title>
        <authorList>
            <person name="Nagy L.G."/>
            <person name="Riley R."/>
            <person name="Tritt A."/>
            <person name="Adam C."/>
            <person name="Daum C."/>
            <person name="Floudas D."/>
            <person name="Sun H."/>
            <person name="Yadav J.S."/>
            <person name="Pangilinan J."/>
            <person name="Larsson K.H."/>
            <person name="Matsuura K."/>
            <person name="Barry K."/>
            <person name="Labutti K."/>
            <person name="Kuo R."/>
            <person name="Ohm R.A."/>
            <person name="Bhattacharya S.S."/>
            <person name="Shirouzu T."/>
            <person name="Yoshinaga Y."/>
            <person name="Martin F.M."/>
            <person name="Grigoriev I.V."/>
            <person name="Hibbett D.S."/>
        </authorList>
    </citation>
    <scope>NUCLEOTIDE SEQUENCE [LARGE SCALE GENOMIC DNA]</scope>
    <source>
        <strain evidence="2 3">HHB12029</strain>
    </source>
</reference>
<dbReference type="AlphaFoldDB" id="A0A165FP38"/>
<dbReference type="Proteomes" id="UP000077266">
    <property type="component" value="Unassembled WGS sequence"/>
</dbReference>
<organism evidence="2 3">
    <name type="scientific">Exidia glandulosa HHB12029</name>
    <dbReference type="NCBI Taxonomy" id="1314781"/>
    <lineage>
        <taxon>Eukaryota</taxon>
        <taxon>Fungi</taxon>
        <taxon>Dikarya</taxon>
        <taxon>Basidiomycota</taxon>
        <taxon>Agaricomycotina</taxon>
        <taxon>Agaricomycetes</taxon>
        <taxon>Auriculariales</taxon>
        <taxon>Exidiaceae</taxon>
        <taxon>Exidia</taxon>
    </lineage>
</organism>
<feature type="domain" description="F-box" evidence="1">
    <location>
        <begin position="59"/>
        <end position="106"/>
    </location>
</feature>
<sequence length="567" mass="63638">MHPAQSHRDALNKAVQDILQDTVPSSGRHNHTTLSDSRSTIYTLVQQTLQQYSRQLNNEAPINNLPAEIFIDILSWTTFDDVVSATHVCQFWRATALSNASLWASMINRHTPFSYLTPSEDFLNRTKDTPLDLNLRIRRPPSVEVLEKHLRHTRSLTLSVDYDFGGMGTSNNVITLLLYALRHPAPLLEQLSLSFEHPASRGEFPSIPIDLFAGMAPRLHTVTAVGARFPHHPYAAFSNVRKFMFRASRALLLGRHEAMPPIDMVKHVTGYDKVKHLIVLQDPLHPAQVLTEPTDLTETCREMGARLDILEVSYSSDTLVLLHALRDAPPKLLCIHNADPEFMMNDLIDPGASIVRLRFGSRGHAQNAIEVTDAHGNARRATAIMAPENAEDLWDFIPLTVFATVTSLSMHEHMWPDEQLPAAFALQELKIFIGTHDARAPHLSGIFQLSPDPKGPWAVPSLQRLTLSSICWQPPRSLWTRGQRASLRVSADDIYRFLVDHLSPSQLQCLILECISLYDTPDGTATASLRRRVGELTTSGPEGMPEMPDFYNHVGPYVPTTYYNDFL</sequence>
<keyword evidence="3" id="KW-1185">Reference proteome</keyword>
<dbReference type="Gene3D" id="1.20.1280.50">
    <property type="match status" value="1"/>
</dbReference>
<dbReference type="EMBL" id="KV426076">
    <property type="protein sequence ID" value="KZV89304.1"/>
    <property type="molecule type" value="Genomic_DNA"/>
</dbReference>
<evidence type="ECO:0000313" key="3">
    <source>
        <dbReference type="Proteomes" id="UP000077266"/>
    </source>
</evidence>
<accession>A0A165FP38</accession>
<evidence type="ECO:0000259" key="1">
    <source>
        <dbReference type="PROSITE" id="PS50181"/>
    </source>
</evidence>
<dbReference type="InterPro" id="IPR001810">
    <property type="entry name" value="F-box_dom"/>
</dbReference>
<name>A0A165FP38_EXIGL</name>